<organism evidence="8 9">
    <name type="scientific">Spirosoma endbachense</name>
    <dbReference type="NCBI Taxonomy" id="2666025"/>
    <lineage>
        <taxon>Bacteria</taxon>
        <taxon>Pseudomonadati</taxon>
        <taxon>Bacteroidota</taxon>
        <taxon>Cytophagia</taxon>
        <taxon>Cytophagales</taxon>
        <taxon>Cytophagaceae</taxon>
        <taxon>Spirosoma</taxon>
    </lineage>
</organism>
<dbReference type="InterPro" id="IPR013324">
    <property type="entry name" value="RNA_pol_sigma_r3/r4-like"/>
</dbReference>
<dbReference type="PANTHER" id="PTHR43133:SF8">
    <property type="entry name" value="RNA POLYMERASE SIGMA FACTOR HI_1459-RELATED"/>
    <property type="match status" value="1"/>
</dbReference>
<keyword evidence="5" id="KW-0804">Transcription</keyword>
<evidence type="ECO:0000313" key="9">
    <source>
        <dbReference type="Proteomes" id="UP000464577"/>
    </source>
</evidence>
<feature type="domain" description="RNA polymerase sigma factor 70 region 4 type 2" evidence="7">
    <location>
        <begin position="119"/>
        <end position="171"/>
    </location>
</feature>
<dbReference type="Pfam" id="PF08281">
    <property type="entry name" value="Sigma70_r4_2"/>
    <property type="match status" value="1"/>
</dbReference>
<dbReference type="InterPro" id="IPR013249">
    <property type="entry name" value="RNA_pol_sigma70_r4_t2"/>
</dbReference>
<dbReference type="EMBL" id="CP045997">
    <property type="protein sequence ID" value="QHV94001.1"/>
    <property type="molecule type" value="Genomic_DNA"/>
</dbReference>
<reference evidence="8 9" key="1">
    <citation type="submission" date="2019-11" db="EMBL/GenBank/DDBJ databases">
        <title>Spirosoma endbachense sp. nov., isolated from a natural salt meadow.</title>
        <authorList>
            <person name="Rojas J."/>
            <person name="Ambika Manirajan B."/>
            <person name="Ratering S."/>
            <person name="Suarez C."/>
            <person name="Geissler-Plaum R."/>
            <person name="Schnell S."/>
        </authorList>
    </citation>
    <scope>NUCLEOTIDE SEQUENCE [LARGE SCALE GENOMIC DNA]</scope>
    <source>
        <strain evidence="8 9">I-24</strain>
    </source>
</reference>
<keyword evidence="3" id="KW-0731">Sigma factor</keyword>
<dbReference type="InterPro" id="IPR013325">
    <property type="entry name" value="RNA_pol_sigma_r2"/>
</dbReference>
<proteinExistence type="inferred from homology"/>
<evidence type="ECO:0000256" key="2">
    <source>
        <dbReference type="ARBA" id="ARBA00023015"/>
    </source>
</evidence>
<dbReference type="InterPro" id="IPR014284">
    <property type="entry name" value="RNA_pol_sigma-70_dom"/>
</dbReference>
<evidence type="ECO:0000259" key="6">
    <source>
        <dbReference type="Pfam" id="PF04542"/>
    </source>
</evidence>
<dbReference type="SUPFAM" id="SSF88946">
    <property type="entry name" value="Sigma2 domain of RNA polymerase sigma factors"/>
    <property type="match status" value="1"/>
</dbReference>
<dbReference type="InterPro" id="IPR007627">
    <property type="entry name" value="RNA_pol_sigma70_r2"/>
</dbReference>
<dbReference type="Gene3D" id="1.10.1740.10">
    <property type="match status" value="1"/>
</dbReference>
<evidence type="ECO:0000256" key="4">
    <source>
        <dbReference type="ARBA" id="ARBA00023125"/>
    </source>
</evidence>
<evidence type="ECO:0000259" key="7">
    <source>
        <dbReference type="Pfam" id="PF08281"/>
    </source>
</evidence>
<dbReference type="RefSeq" id="WP_162384423.1">
    <property type="nucleotide sequence ID" value="NZ_CP045997.1"/>
</dbReference>
<dbReference type="InterPro" id="IPR039425">
    <property type="entry name" value="RNA_pol_sigma-70-like"/>
</dbReference>
<name>A0A6P1VL58_9BACT</name>
<evidence type="ECO:0000256" key="5">
    <source>
        <dbReference type="ARBA" id="ARBA00023163"/>
    </source>
</evidence>
<evidence type="ECO:0000256" key="3">
    <source>
        <dbReference type="ARBA" id="ARBA00023082"/>
    </source>
</evidence>
<dbReference type="Gene3D" id="1.10.10.10">
    <property type="entry name" value="Winged helix-like DNA-binding domain superfamily/Winged helix DNA-binding domain"/>
    <property type="match status" value="1"/>
</dbReference>
<dbReference type="SUPFAM" id="SSF88659">
    <property type="entry name" value="Sigma3 and sigma4 domains of RNA polymerase sigma factors"/>
    <property type="match status" value="1"/>
</dbReference>
<dbReference type="NCBIfam" id="TIGR02937">
    <property type="entry name" value="sigma70-ECF"/>
    <property type="match status" value="1"/>
</dbReference>
<keyword evidence="2" id="KW-0805">Transcription regulation</keyword>
<dbReference type="CDD" id="cd06171">
    <property type="entry name" value="Sigma70_r4"/>
    <property type="match status" value="1"/>
</dbReference>
<dbReference type="Proteomes" id="UP000464577">
    <property type="component" value="Chromosome"/>
</dbReference>
<dbReference type="InterPro" id="IPR036388">
    <property type="entry name" value="WH-like_DNA-bd_sf"/>
</dbReference>
<dbReference type="AlphaFoldDB" id="A0A6P1VL58"/>
<keyword evidence="9" id="KW-1185">Reference proteome</keyword>
<dbReference type="Pfam" id="PF04542">
    <property type="entry name" value="Sigma70_r2"/>
    <property type="match status" value="1"/>
</dbReference>
<dbReference type="KEGG" id="senf:GJR95_02710"/>
<protein>
    <submittedName>
        <fullName evidence="8">Sigma-70 family RNA polymerase sigma factor</fullName>
    </submittedName>
</protein>
<dbReference type="GO" id="GO:0016987">
    <property type="term" value="F:sigma factor activity"/>
    <property type="evidence" value="ECO:0007669"/>
    <property type="project" value="UniProtKB-KW"/>
</dbReference>
<sequence>MLNPFEGSKSKQKQQRNAWVQNDFETLYKQYAEKVYQKCLSMTKDSEAAQDFTQDIFIRVLSKLDTFQQKSAPSTWLYSIAHNYCLDQIRLGKRMKLQDFPEGVELAEEAIVSDELQLQALEQLIEDLPVEEAALLRLKYEQGQSISELSQQFNLHESTIKMRLKRSRDKLNRLIRQLGL</sequence>
<comment type="similarity">
    <text evidence="1">Belongs to the sigma-70 factor family. ECF subfamily.</text>
</comment>
<evidence type="ECO:0000256" key="1">
    <source>
        <dbReference type="ARBA" id="ARBA00010641"/>
    </source>
</evidence>
<dbReference type="PANTHER" id="PTHR43133">
    <property type="entry name" value="RNA POLYMERASE ECF-TYPE SIGMA FACTO"/>
    <property type="match status" value="1"/>
</dbReference>
<keyword evidence="4" id="KW-0238">DNA-binding</keyword>
<gene>
    <name evidence="8" type="ORF">GJR95_02710</name>
</gene>
<dbReference type="GO" id="GO:0003677">
    <property type="term" value="F:DNA binding"/>
    <property type="evidence" value="ECO:0007669"/>
    <property type="project" value="UniProtKB-KW"/>
</dbReference>
<dbReference type="GO" id="GO:0006352">
    <property type="term" value="P:DNA-templated transcription initiation"/>
    <property type="evidence" value="ECO:0007669"/>
    <property type="project" value="InterPro"/>
</dbReference>
<accession>A0A6P1VL58</accession>
<evidence type="ECO:0000313" key="8">
    <source>
        <dbReference type="EMBL" id="QHV94001.1"/>
    </source>
</evidence>
<feature type="domain" description="RNA polymerase sigma-70 region 2" evidence="6">
    <location>
        <begin position="27"/>
        <end position="92"/>
    </location>
</feature>